<dbReference type="SUPFAM" id="SSF46767">
    <property type="entry name" value="Methylated DNA-protein cysteine methyltransferase, C-terminal domain"/>
    <property type="match status" value="1"/>
</dbReference>
<evidence type="ECO:0000256" key="1">
    <source>
        <dbReference type="ARBA" id="ARBA00022763"/>
    </source>
</evidence>
<dbReference type="eggNOG" id="arCOG02724">
    <property type="taxonomic scope" value="Archaea"/>
</dbReference>
<keyword evidence="4" id="KW-0808">Transferase</keyword>
<dbReference type="Gene3D" id="1.10.10.10">
    <property type="entry name" value="Winged helix-like DNA-binding domain superfamily/Winged helix DNA-binding domain"/>
    <property type="match status" value="1"/>
</dbReference>
<sequence length="151" mass="16482">MDAGLYALRSSYLDRYVQLGVAGDRVISVSFPKDPDEDAEDDHPLFDRLNAYLEGVEDDFADVAVGLTMPTNQRAVLETVREIGYGEQVTVDALTRMTPGLDADEEADCQLARTALAENPVPLVIPDHRVRDAPSGAPPDVEQKVRSLEGL</sequence>
<organism evidence="4 5">
    <name type="scientific">Halarchaeum acidiphilum MH1-52-1</name>
    <dbReference type="NCBI Taxonomy" id="1261545"/>
    <lineage>
        <taxon>Archaea</taxon>
        <taxon>Methanobacteriati</taxon>
        <taxon>Methanobacteriota</taxon>
        <taxon>Stenosarchaea group</taxon>
        <taxon>Halobacteria</taxon>
        <taxon>Halobacteriales</taxon>
        <taxon>Halobacteriaceae</taxon>
    </lineage>
</organism>
<dbReference type="InterPro" id="IPR036217">
    <property type="entry name" value="MethylDNA_cys_MeTrfase_DNAb"/>
</dbReference>
<keyword evidence="1" id="KW-0227">DNA damage</keyword>
<evidence type="ECO:0000313" key="5">
    <source>
        <dbReference type="Proteomes" id="UP000016986"/>
    </source>
</evidence>
<reference evidence="4 5" key="1">
    <citation type="submission" date="2013-09" db="EMBL/GenBank/DDBJ databases">
        <title>Whole genome sequencing of Halarchaeum acidiphilum strain MH1-52-1.</title>
        <authorList>
            <person name="Shimane Y."/>
            <person name="Minegishi H."/>
            <person name="Nishi S."/>
            <person name="Echigo A."/>
            <person name="Shuto A."/>
            <person name="Konishi M."/>
            <person name="Ito T."/>
            <person name="Ohkuma M."/>
            <person name="Ohta Y."/>
            <person name="Nagano Y."/>
            <person name="Tsubouchi T."/>
            <person name="Mori K."/>
            <person name="Usui K."/>
            <person name="Kamekura M."/>
            <person name="Usami R."/>
            <person name="Takaki Y."/>
            <person name="Hatada Y."/>
        </authorList>
    </citation>
    <scope>NUCLEOTIDE SEQUENCE [LARGE SCALE GENOMIC DNA]</scope>
    <source>
        <strain evidence="4 5">JCM 16109</strain>
    </source>
</reference>
<accession>U2YEV9</accession>
<feature type="region of interest" description="Disordered" evidence="2">
    <location>
        <begin position="130"/>
        <end position="151"/>
    </location>
</feature>
<feature type="compositionally biased region" description="Basic and acidic residues" evidence="2">
    <location>
        <begin position="141"/>
        <end position="151"/>
    </location>
</feature>
<dbReference type="GO" id="GO:0032259">
    <property type="term" value="P:methylation"/>
    <property type="evidence" value="ECO:0007669"/>
    <property type="project" value="UniProtKB-KW"/>
</dbReference>
<gene>
    <name evidence="4" type="ORF">MBEHAL_1171</name>
</gene>
<keyword evidence="4" id="KW-0489">Methyltransferase</keyword>
<dbReference type="Pfam" id="PF01035">
    <property type="entry name" value="DNA_binding_1"/>
    <property type="match status" value="1"/>
</dbReference>
<name>U2YEV9_9EURY</name>
<keyword evidence="5" id="KW-1185">Reference proteome</keyword>
<dbReference type="Proteomes" id="UP000016986">
    <property type="component" value="Unassembled WGS sequence"/>
</dbReference>
<feature type="domain" description="Methylated-DNA-[protein]-cysteine S-methyltransferase DNA binding" evidence="3">
    <location>
        <begin position="73"/>
        <end position="133"/>
    </location>
</feature>
<dbReference type="GO" id="GO:0008168">
    <property type="term" value="F:methyltransferase activity"/>
    <property type="evidence" value="ECO:0007669"/>
    <property type="project" value="UniProtKB-KW"/>
</dbReference>
<comment type="caution">
    <text evidence="4">The sequence shown here is derived from an EMBL/GenBank/DDBJ whole genome shotgun (WGS) entry which is preliminary data.</text>
</comment>
<evidence type="ECO:0000259" key="3">
    <source>
        <dbReference type="Pfam" id="PF01035"/>
    </source>
</evidence>
<dbReference type="OrthoDB" id="372118at2157"/>
<evidence type="ECO:0000256" key="2">
    <source>
        <dbReference type="SAM" id="MobiDB-lite"/>
    </source>
</evidence>
<protein>
    <submittedName>
        <fullName evidence="4">6-O-methylguanine DNA methyltransferase DNA binding domain</fullName>
    </submittedName>
</protein>
<dbReference type="EMBL" id="BATA01000022">
    <property type="protein sequence ID" value="GAD52411.1"/>
    <property type="molecule type" value="Genomic_DNA"/>
</dbReference>
<dbReference type="InterPro" id="IPR014048">
    <property type="entry name" value="MethylDNA_cys_MeTrfase_DNA-bd"/>
</dbReference>
<dbReference type="RefSeq" id="WP_020221969.1">
    <property type="nucleotide sequence ID" value="NZ_BANO01000131.1"/>
</dbReference>
<evidence type="ECO:0000313" key="4">
    <source>
        <dbReference type="EMBL" id="GAD52411.1"/>
    </source>
</evidence>
<proteinExistence type="predicted"/>
<dbReference type="InterPro" id="IPR036388">
    <property type="entry name" value="WH-like_DNA-bd_sf"/>
</dbReference>
<dbReference type="GO" id="GO:0006281">
    <property type="term" value="P:DNA repair"/>
    <property type="evidence" value="ECO:0007669"/>
    <property type="project" value="InterPro"/>
</dbReference>
<dbReference type="AlphaFoldDB" id="U2YEV9"/>